<evidence type="ECO:0000256" key="5">
    <source>
        <dbReference type="ARBA" id="ARBA00022737"/>
    </source>
</evidence>
<dbReference type="PROSITE" id="PS51779">
    <property type="entry name" value="POTRA"/>
    <property type="match status" value="2"/>
</dbReference>
<feature type="domain" description="POTRA" evidence="8">
    <location>
        <begin position="260"/>
        <end position="339"/>
    </location>
</feature>
<dbReference type="PANTHER" id="PTHR12815:SF23">
    <property type="entry name" value="OUTER MEMBRANE PROTEIN ASSEMBLY FACTOR BAMA"/>
    <property type="match status" value="1"/>
</dbReference>
<keyword evidence="7" id="KW-0998">Cell outer membrane</keyword>
<keyword evidence="3" id="KW-0812">Transmembrane</keyword>
<dbReference type="InterPro" id="IPR039910">
    <property type="entry name" value="D15-like"/>
</dbReference>
<dbReference type="GO" id="GO:0019867">
    <property type="term" value="C:outer membrane"/>
    <property type="evidence" value="ECO:0007669"/>
    <property type="project" value="InterPro"/>
</dbReference>
<evidence type="ECO:0000259" key="8">
    <source>
        <dbReference type="PROSITE" id="PS51779"/>
    </source>
</evidence>
<name>A0A1W1CY09_9ZZZZ</name>
<comment type="subcellular location">
    <subcellularLocation>
        <location evidence="1">Membrane</location>
    </subcellularLocation>
</comment>
<evidence type="ECO:0000256" key="7">
    <source>
        <dbReference type="ARBA" id="ARBA00023237"/>
    </source>
</evidence>
<sequence>MKIFLSTLFILFGLHLSAQMLKEIKFDGLVHISKPVALRMLPFEKGDDINVENVDKAIKIYFNQGYFNDIWTTFNDGVLTFYFKEKAIISQVKLKGWKEDDKDVMENVVKIKKGMLYDKEKLEAAKQRIIEAIAEKGKIDSVVEIETKHLKNGSVKVTFVVNPGEEITITKLQYSGVKGLDSSDFDSVIANKEHQWMGWLWGRNDGKMHLRDLQYDNLRIRDYYMQYGYLDAKVNPPFVRVNFDSYTADMSYQITEGKPYKISKISIYQTKHVIADENLTKLLSMKVGDTFNIKKFRKDSQKIKTAIGDLSYAFVQVLPDLKKNKKEKTVNVIFRVIPGDKVKIRNVLISGNTRTLDRVVRRELYLGPGDMFSLTDLKDSRTALGRLGFFESNTIEEKRIDQHTMDLIVKVKETPTGNIQLGGGYGSYGGLLLSVGVNDRNIWGSGINVGVKAEKSQTTQNYSFNISNPRLNDSDYSGSFSIYHSVYDYNSYSVFSDGVSVGTGHRFTRHISGYLGYGYSKNSYTFSDDLDTNLIDTYYFENYTKSSITVSGTWDNTDDYYLPREGFILSQSFEKAGVGAKANFLKSRTKFSKYYGLDDLVGFDAIFRYKARYNRVFDNGYIPLAEKFYMGGIGSVRGYQSYSLSPTIKDATAIDGVRKIGGTQTFSNNVELSFPLLPKAKMRLVTYLDWGFIADNVTKDIVTNNIARAGYGAGLEWFSPVGPIQLMFSNPINPRKGDDIAHFEFTMGQKF</sequence>
<evidence type="ECO:0000256" key="1">
    <source>
        <dbReference type="ARBA" id="ARBA00004370"/>
    </source>
</evidence>
<proteinExistence type="predicted"/>
<evidence type="ECO:0000256" key="4">
    <source>
        <dbReference type="ARBA" id="ARBA00022729"/>
    </source>
</evidence>
<dbReference type="EMBL" id="FPHH01000154">
    <property type="protein sequence ID" value="SFV70659.1"/>
    <property type="molecule type" value="Genomic_DNA"/>
</dbReference>
<protein>
    <submittedName>
        <fullName evidence="9">Outer membrane protein assembly factor YaeT</fullName>
    </submittedName>
</protein>
<keyword evidence="2" id="KW-1134">Transmembrane beta strand</keyword>
<evidence type="ECO:0000313" key="9">
    <source>
        <dbReference type="EMBL" id="SFV70659.1"/>
    </source>
</evidence>
<dbReference type="InterPro" id="IPR000184">
    <property type="entry name" value="Bac_surfAg_D15"/>
</dbReference>
<dbReference type="InterPro" id="IPR034746">
    <property type="entry name" value="POTRA"/>
</dbReference>
<dbReference type="Gene3D" id="3.10.20.310">
    <property type="entry name" value="membrane protein fhac"/>
    <property type="match status" value="5"/>
</dbReference>
<dbReference type="Pfam" id="PF07244">
    <property type="entry name" value="POTRA"/>
    <property type="match status" value="5"/>
</dbReference>
<accession>A0A1W1CY09</accession>
<dbReference type="Gene3D" id="2.40.160.50">
    <property type="entry name" value="membrane protein fhac: a member of the omp85/tpsb transporter family"/>
    <property type="match status" value="1"/>
</dbReference>
<dbReference type="PIRSF" id="PIRSF006076">
    <property type="entry name" value="OM_assembly_OMP85"/>
    <property type="match status" value="1"/>
</dbReference>
<dbReference type="NCBIfam" id="TIGR03303">
    <property type="entry name" value="OM_YaeT"/>
    <property type="match status" value="1"/>
</dbReference>
<organism evidence="9">
    <name type="scientific">hydrothermal vent metagenome</name>
    <dbReference type="NCBI Taxonomy" id="652676"/>
    <lineage>
        <taxon>unclassified sequences</taxon>
        <taxon>metagenomes</taxon>
        <taxon>ecological metagenomes</taxon>
    </lineage>
</organism>
<feature type="domain" description="POTRA" evidence="8">
    <location>
        <begin position="342"/>
        <end position="414"/>
    </location>
</feature>
<dbReference type="InterPro" id="IPR023707">
    <property type="entry name" value="OM_assembly_BamA"/>
</dbReference>
<keyword evidence="4" id="KW-0732">Signal</keyword>
<keyword evidence="6" id="KW-0472">Membrane</keyword>
<dbReference type="AlphaFoldDB" id="A0A1W1CY09"/>
<evidence type="ECO:0000256" key="6">
    <source>
        <dbReference type="ARBA" id="ARBA00023136"/>
    </source>
</evidence>
<reference evidence="9" key="1">
    <citation type="submission" date="2016-10" db="EMBL/GenBank/DDBJ databases">
        <authorList>
            <person name="de Groot N.N."/>
        </authorList>
    </citation>
    <scope>NUCLEOTIDE SEQUENCE</scope>
</reference>
<evidence type="ECO:0000256" key="3">
    <source>
        <dbReference type="ARBA" id="ARBA00022692"/>
    </source>
</evidence>
<dbReference type="Pfam" id="PF01103">
    <property type="entry name" value="Omp85"/>
    <property type="match status" value="1"/>
</dbReference>
<evidence type="ECO:0000256" key="2">
    <source>
        <dbReference type="ARBA" id="ARBA00022452"/>
    </source>
</evidence>
<dbReference type="GO" id="GO:0071709">
    <property type="term" value="P:membrane assembly"/>
    <property type="evidence" value="ECO:0007669"/>
    <property type="project" value="InterPro"/>
</dbReference>
<gene>
    <name evidence="9" type="ORF">MNB_SM-5-1150</name>
</gene>
<dbReference type="PANTHER" id="PTHR12815">
    <property type="entry name" value="SORTING AND ASSEMBLY MACHINERY SAMM50 PROTEIN FAMILY MEMBER"/>
    <property type="match status" value="1"/>
</dbReference>
<dbReference type="InterPro" id="IPR010827">
    <property type="entry name" value="BamA/TamA_POTRA"/>
</dbReference>
<keyword evidence="5" id="KW-0677">Repeat</keyword>